<protein>
    <submittedName>
        <fullName evidence="1">Uncharacterized protein</fullName>
    </submittedName>
</protein>
<keyword evidence="2" id="KW-1185">Reference proteome</keyword>
<sequence length="33" mass="3721">MASRIEISEAPRVLWAHNVQDSCDVYVTTTKEA</sequence>
<reference evidence="1 2" key="1">
    <citation type="submission" date="2019-02" db="EMBL/GenBank/DDBJ databases">
        <title>Deep-cultivation of Planctomycetes and their phenomic and genomic characterization uncovers novel biology.</title>
        <authorList>
            <person name="Wiegand S."/>
            <person name="Jogler M."/>
            <person name="Boedeker C."/>
            <person name="Pinto D."/>
            <person name="Vollmers J."/>
            <person name="Rivas-Marin E."/>
            <person name="Kohn T."/>
            <person name="Peeters S.H."/>
            <person name="Heuer A."/>
            <person name="Rast P."/>
            <person name="Oberbeckmann S."/>
            <person name="Bunk B."/>
            <person name="Jeske O."/>
            <person name="Meyerdierks A."/>
            <person name="Storesund J.E."/>
            <person name="Kallscheuer N."/>
            <person name="Luecker S."/>
            <person name="Lage O.M."/>
            <person name="Pohl T."/>
            <person name="Merkel B.J."/>
            <person name="Hornburger P."/>
            <person name="Mueller R.-W."/>
            <person name="Bruemmer F."/>
            <person name="Labrenz M."/>
            <person name="Spormann A.M."/>
            <person name="Op Den Camp H."/>
            <person name="Overmann J."/>
            <person name="Amann R."/>
            <person name="Jetten M.S.M."/>
            <person name="Mascher T."/>
            <person name="Medema M.H."/>
            <person name="Devos D.P."/>
            <person name="Kaster A.-K."/>
            <person name="Ovreas L."/>
            <person name="Rohde M."/>
            <person name="Galperin M.Y."/>
            <person name="Jogler C."/>
        </authorList>
    </citation>
    <scope>NUCLEOTIDE SEQUENCE [LARGE SCALE GENOMIC DNA]</scope>
    <source>
        <strain evidence="1 2">Mal64</strain>
    </source>
</reference>
<dbReference type="EMBL" id="SJPQ01000004">
    <property type="protein sequence ID" value="TWT86754.1"/>
    <property type="molecule type" value="Genomic_DNA"/>
</dbReference>
<name>A0A5C5ZHD9_9BACT</name>
<evidence type="ECO:0000313" key="2">
    <source>
        <dbReference type="Proteomes" id="UP000315440"/>
    </source>
</evidence>
<gene>
    <name evidence="1" type="ORF">Mal64_35840</name>
</gene>
<organism evidence="1 2">
    <name type="scientific">Pseudobythopirellula maris</name>
    <dbReference type="NCBI Taxonomy" id="2527991"/>
    <lineage>
        <taxon>Bacteria</taxon>
        <taxon>Pseudomonadati</taxon>
        <taxon>Planctomycetota</taxon>
        <taxon>Planctomycetia</taxon>
        <taxon>Pirellulales</taxon>
        <taxon>Lacipirellulaceae</taxon>
        <taxon>Pseudobythopirellula</taxon>
    </lineage>
</organism>
<comment type="caution">
    <text evidence="1">The sequence shown here is derived from an EMBL/GenBank/DDBJ whole genome shotgun (WGS) entry which is preliminary data.</text>
</comment>
<dbReference type="AlphaFoldDB" id="A0A5C5ZHD9"/>
<proteinExistence type="predicted"/>
<accession>A0A5C5ZHD9</accession>
<evidence type="ECO:0000313" key="1">
    <source>
        <dbReference type="EMBL" id="TWT86754.1"/>
    </source>
</evidence>
<dbReference type="Proteomes" id="UP000315440">
    <property type="component" value="Unassembled WGS sequence"/>
</dbReference>